<feature type="transmembrane region" description="Helical" evidence="1">
    <location>
        <begin position="163"/>
        <end position="185"/>
    </location>
</feature>
<accession>A0A014KVX7</accession>
<dbReference type="EMBL" id="JFAD01000017">
    <property type="protein sequence ID" value="EXU61151.1"/>
    <property type="molecule type" value="Genomic_DNA"/>
</dbReference>
<evidence type="ECO:0000313" key="2">
    <source>
        <dbReference type="EMBL" id="EXU61151.1"/>
    </source>
</evidence>
<feature type="transmembrane region" description="Helical" evidence="1">
    <location>
        <begin position="101"/>
        <end position="122"/>
    </location>
</feature>
<proteinExistence type="predicted"/>
<feature type="transmembrane region" description="Helical" evidence="1">
    <location>
        <begin position="71"/>
        <end position="94"/>
    </location>
</feature>
<dbReference type="eggNOG" id="ENOG5031YDY">
    <property type="taxonomic scope" value="Bacteria"/>
</dbReference>
<comment type="caution">
    <text evidence="2">The sequence shown here is derived from an EMBL/GenBank/DDBJ whole genome shotgun (WGS) entry which is preliminary data.</text>
</comment>
<dbReference type="AlphaFoldDB" id="A0A014KVX7"/>
<evidence type="ECO:0000313" key="3">
    <source>
        <dbReference type="Proteomes" id="UP000020977"/>
    </source>
</evidence>
<dbReference type="RefSeq" id="WP_044284183.1">
    <property type="nucleotide sequence ID" value="NZ_JFAD01000017.1"/>
</dbReference>
<dbReference type="Proteomes" id="UP000020977">
    <property type="component" value="Unassembled WGS sequence"/>
</dbReference>
<evidence type="ECO:0008006" key="4">
    <source>
        <dbReference type="Google" id="ProtNLM"/>
    </source>
</evidence>
<protein>
    <recommendedName>
        <fullName evidence="4">Transmembrane protein</fullName>
    </recommendedName>
</protein>
<gene>
    <name evidence="2" type="ORF">MOVI_3430</name>
</gene>
<organism evidence="2 3">
    <name type="scientific">Mesomycoplasma ovipneumoniae 14811</name>
    <dbReference type="NCBI Taxonomy" id="1188239"/>
    <lineage>
        <taxon>Bacteria</taxon>
        <taxon>Bacillati</taxon>
        <taxon>Mycoplasmatota</taxon>
        <taxon>Mycoplasmoidales</taxon>
        <taxon>Metamycoplasmataceae</taxon>
        <taxon>Mesomycoplasma</taxon>
    </lineage>
</organism>
<feature type="transmembrane region" description="Helical" evidence="1">
    <location>
        <begin position="25"/>
        <end position="46"/>
    </location>
</feature>
<keyword evidence="1" id="KW-0812">Transmembrane</keyword>
<feature type="transmembrane region" description="Helical" evidence="1">
    <location>
        <begin position="205"/>
        <end position="225"/>
    </location>
</feature>
<dbReference type="STRING" id="1188239.MOVI_3430"/>
<keyword evidence="1" id="KW-0472">Membrane</keyword>
<sequence>MIENNDTYLATKFDHFSNWKKERKISLIFSLLIISITISLIGYSMIQNGSEFVVDKYYFISFTNYFQNFSAFFYLTYQSNLIYGITLFTFVLNATQRKFQILFVFTVILTIVLIVFWTVLAWNLNMTWSVLATTSTVHFFHPVFAIFVLFWYRKQFSVSKLGLGFGVIYSVCYYIFCVLLYFFTLRQWVAPEIKKVGAQEIKNMVFFYTGLTIYPFINFLHPFFYSGSNHSIVILLNLLMASSVVFLPYMISLFYINIFGIKATNWRLSREIKSISNRLKAFFWVSKPKE</sequence>
<name>A0A014KVX7_9BACT</name>
<dbReference type="NCBIfam" id="NF046009">
    <property type="entry name" value="MAGa3780_fam"/>
    <property type="match status" value="1"/>
</dbReference>
<reference evidence="2 3" key="1">
    <citation type="submission" date="2014-03" db="EMBL/GenBank/DDBJ databases">
        <title>Genome sequence of Mycoplasma ovipneumoniae strain 14811.</title>
        <authorList>
            <person name="Sirand-Pugnet P."/>
            <person name="Breton M."/>
            <person name="Dordet-Frisoni E."/>
            <person name="Baranowski E."/>
            <person name="Barre A."/>
            <person name="Couture C."/>
            <person name="Dupuy V."/>
            <person name="Gaurivaud P."/>
            <person name="Jacob D."/>
            <person name="Lemaitre C."/>
            <person name="Manso-Silvan L."/>
            <person name="Nikolski M."/>
            <person name="Nouvel L.-X."/>
            <person name="Poumarat F."/>
            <person name="Tardy F."/>
            <person name="Thebault P."/>
            <person name="Theil S."/>
            <person name="Citti C."/>
            <person name="Thiaucourt F."/>
            <person name="Blanchard A."/>
        </authorList>
    </citation>
    <scope>NUCLEOTIDE SEQUENCE [LARGE SCALE GENOMIC DNA]</scope>
    <source>
        <strain evidence="2 3">14811</strain>
    </source>
</reference>
<feature type="transmembrane region" description="Helical" evidence="1">
    <location>
        <begin position="232"/>
        <end position="256"/>
    </location>
</feature>
<feature type="transmembrane region" description="Helical" evidence="1">
    <location>
        <begin position="128"/>
        <end position="151"/>
    </location>
</feature>
<evidence type="ECO:0000256" key="1">
    <source>
        <dbReference type="SAM" id="Phobius"/>
    </source>
</evidence>
<keyword evidence="1" id="KW-1133">Transmembrane helix</keyword>